<dbReference type="PATRIC" id="fig|1107882.3.peg.6836"/>
<accession>H0I3N3</accession>
<dbReference type="OrthoDB" id="9804907at2"/>
<dbReference type="Pfam" id="PF00903">
    <property type="entry name" value="Glyoxalase"/>
    <property type="match status" value="1"/>
</dbReference>
<organism evidence="2 3">
    <name type="scientific">Mesorhizobium alhagi CCNWXJ12-2</name>
    <dbReference type="NCBI Taxonomy" id="1107882"/>
    <lineage>
        <taxon>Bacteria</taxon>
        <taxon>Pseudomonadati</taxon>
        <taxon>Pseudomonadota</taxon>
        <taxon>Alphaproteobacteria</taxon>
        <taxon>Hyphomicrobiales</taxon>
        <taxon>Phyllobacteriaceae</taxon>
        <taxon>Allomesorhizobium</taxon>
    </lineage>
</organism>
<dbReference type="EMBL" id="AHAM01000332">
    <property type="protein sequence ID" value="EHK52410.1"/>
    <property type="molecule type" value="Genomic_DNA"/>
</dbReference>
<proteinExistence type="predicted"/>
<dbReference type="GO" id="GO:0051213">
    <property type="term" value="F:dioxygenase activity"/>
    <property type="evidence" value="ECO:0007669"/>
    <property type="project" value="UniProtKB-KW"/>
</dbReference>
<gene>
    <name evidence="2" type="ORF">MAXJ12_35489</name>
</gene>
<keyword evidence="2" id="KW-0560">Oxidoreductase</keyword>
<dbReference type="Gene3D" id="3.10.180.10">
    <property type="entry name" value="2,3-Dihydroxybiphenyl 1,2-Dioxygenase, domain 1"/>
    <property type="match status" value="1"/>
</dbReference>
<dbReference type="AlphaFoldDB" id="H0I3N3"/>
<protein>
    <submittedName>
        <fullName evidence="2">Glyoxalase/bleomycin resistance protein/dioxygenase</fullName>
    </submittedName>
</protein>
<dbReference type="Proteomes" id="UP000003250">
    <property type="component" value="Unassembled WGS sequence"/>
</dbReference>
<dbReference type="SUPFAM" id="SSF54593">
    <property type="entry name" value="Glyoxalase/Bleomycin resistance protein/Dihydroxybiphenyl dioxygenase"/>
    <property type="match status" value="1"/>
</dbReference>
<dbReference type="PROSITE" id="PS51819">
    <property type="entry name" value="VOC"/>
    <property type="match status" value="1"/>
</dbReference>
<keyword evidence="2" id="KW-0223">Dioxygenase</keyword>
<evidence type="ECO:0000259" key="1">
    <source>
        <dbReference type="PROSITE" id="PS51819"/>
    </source>
</evidence>
<dbReference type="InterPro" id="IPR037523">
    <property type="entry name" value="VOC_core"/>
</dbReference>
<dbReference type="InterPro" id="IPR004360">
    <property type="entry name" value="Glyas_Fos-R_dOase_dom"/>
</dbReference>
<sequence length="125" mass="13707">MLGNRNATANIAVKDLAKAGDFYENTLGLKPVHREGEEVIVFASGDTLINVYRSEFAGTNKATAVTWAVGEDIGKIAKALEDKGVPFEHYEWPGVTMDGHIHVHGDMKVAWFKDPEGNILNLINQ</sequence>
<dbReference type="InterPro" id="IPR029068">
    <property type="entry name" value="Glyas_Bleomycin-R_OHBP_Dase"/>
</dbReference>
<keyword evidence="3" id="KW-1185">Reference proteome</keyword>
<name>H0I3N3_9HYPH</name>
<evidence type="ECO:0000313" key="2">
    <source>
        <dbReference type="EMBL" id="EHK52410.1"/>
    </source>
</evidence>
<evidence type="ECO:0000313" key="3">
    <source>
        <dbReference type="Proteomes" id="UP000003250"/>
    </source>
</evidence>
<dbReference type="RefSeq" id="WP_008840640.1">
    <property type="nucleotide sequence ID" value="NZ_AHAM01000332.1"/>
</dbReference>
<reference evidence="2 3" key="1">
    <citation type="journal article" date="2012" name="J. Bacteriol.">
        <title>Draft Genome Sequence of Mesorhizobium alhagi CCNWXJ12-2T, a Novel Salt-Resistant Species Isolated from the Desert of Northwestern China.</title>
        <authorList>
            <person name="Zhou M."/>
            <person name="Chen W."/>
            <person name="Chen H."/>
            <person name="Wei G."/>
        </authorList>
    </citation>
    <scope>NUCLEOTIDE SEQUENCE [LARGE SCALE GENOMIC DNA]</scope>
    <source>
        <strain evidence="2 3">CCNWXJ12-2</strain>
    </source>
</reference>
<feature type="domain" description="VOC" evidence="1">
    <location>
        <begin position="5"/>
        <end position="125"/>
    </location>
</feature>